<dbReference type="PANTHER" id="PTHR11070">
    <property type="entry name" value="UVRD / RECB / PCRA DNA HELICASE FAMILY MEMBER"/>
    <property type="match status" value="1"/>
</dbReference>
<dbReference type="InterPro" id="IPR027785">
    <property type="entry name" value="UvrD-like_helicase_C"/>
</dbReference>
<comment type="caution">
    <text evidence="7">The sequence shown here is derived from an EMBL/GenBank/DDBJ whole genome shotgun (WGS) entry which is preliminary data.</text>
</comment>
<keyword evidence="8" id="KW-1185">Reference proteome</keyword>
<reference evidence="7 8" key="1">
    <citation type="submission" date="2018-09" db="EMBL/GenBank/DDBJ databases">
        <title>YIM 75507 draft genome.</title>
        <authorList>
            <person name="Tang S."/>
            <person name="Feng Y."/>
        </authorList>
    </citation>
    <scope>NUCLEOTIDE SEQUENCE [LARGE SCALE GENOMIC DNA]</scope>
    <source>
        <strain evidence="7 8">YIM 75507</strain>
    </source>
</reference>
<dbReference type="Pfam" id="PF13538">
    <property type="entry name" value="UvrD_C_2"/>
    <property type="match status" value="1"/>
</dbReference>
<sequence>MSRRQSADPRRDAIAEEQPYVSRLYSRLDEVRARTAQALRDALGRDGGRTPQALVEREAAADEHARAMARLDAVEDGLCFGRVDRVDGQTLYIGRVGLRDAAHEPLLIDWRAPAARPFYRATPGDPDGLARRRHLHLRARRVVGVEDEVFDLDGLPERAHATLVGEAALLAALRRARTGRMGDIVATIQAEQDRVIRSRLQGVLVVQGGPGTGKTVAALHRAAYLLYTHRDTLARRGVLVVGPNATFLRYIAHVLPSLGETDVVLATPGELFPGVRATAGDTPEAAVVKGGLSACGLLRAAVADRQRVPDGDLEVVADELPLRVPHAVCREARDRARALGVPHNAARTPYLNLMLTALAEAEAALLDRPMDAEDRRYARKALWADPAVRAALDALWPELTPRRLLRELFADPAALDRAAAAAGLPVPATGEALLRPAGAPWTVGDVPLLDEAAELLGVDPAPLRAAEERAERDRRAREAYAAGVLMVTGQWEEETVDVAGLAERHRDPGPHRTTAERAAADREWAYGHVIVDEAQELSAMAWRMIMRRVPTRSMTVVGDLAQTGSPAGVGSWAEALGPYVGDRWREERLTVNYRTPAEIMEPAADVLRAVAPGQEPPESVRHGGHRPRAARMGPDGLPCLVDRELHAVGAGRLAVIASRAWLPAACRALPRAAAAGLDDPVVLLTATAAKGLEFDAVIVADPAGILAESPAGGRDLYVALTRATRRLTVVHDGDLPPVLSRLSPSPA</sequence>
<dbReference type="Gene3D" id="3.40.50.300">
    <property type="entry name" value="P-loop containing nucleotide triphosphate hydrolases"/>
    <property type="match status" value="3"/>
</dbReference>
<dbReference type="RefSeq" id="WP_119929038.1">
    <property type="nucleotide sequence ID" value="NZ_QZEY01000011.1"/>
</dbReference>
<dbReference type="InterPro" id="IPR000212">
    <property type="entry name" value="DNA_helicase_UvrD/REP"/>
</dbReference>
<dbReference type="GO" id="GO:0000725">
    <property type="term" value="P:recombinational repair"/>
    <property type="evidence" value="ECO:0007669"/>
    <property type="project" value="TreeGrafter"/>
</dbReference>
<dbReference type="InterPro" id="IPR027417">
    <property type="entry name" value="P-loop_NTPase"/>
</dbReference>
<evidence type="ECO:0000256" key="2">
    <source>
        <dbReference type="ARBA" id="ARBA00022801"/>
    </source>
</evidence>
<evidence type="ECO:0000259" key="6">
    <source>
        <dbReference type="PROSITE" id="PS51198"/>
    </source>
</evidence>
<evidence type="ECO:0000313" key="8">
    <source>
        <dbReference type="Proteomes" id="UP000265768"/>
    </source>
</evidence>
<keyword evidence="2 5" id="KW-0378">Hydrolase</keyword>
<dbReference type="Proteomes" id="UP000265768">
    <property type="component" value="Unassembled WGS sequence"/>
</dbReference>
<dbReference type="InterPro" id="IPR014016">
    <property type="entry name" value="UvrD-like_ATP-bd"/>
</dbReference>
<evidence type="ECO:0000256" key="1">
    <source>
        <dbReference type="ARBA" id="ARBA00022741"/>
    </source>
</evidence>
<dbReference type="EMBL" id="QZEY01000011">
    <property type="protein sequence ID" value="RJL27137.1"/>
    <property type="molecule type" value="Genomic_DNA"/>
</dbReference>
<keyword evidence="1 5" id="KW-0547">Nucleotide-binding</keyword>
<dbReference type="GO" id="GO:0005524">
    <property type="term" value="F:ATP binding"/>
    <property type="evidence" value="ECO:0007669"/>
    <property type="project" value="UniProtKB-UniRule"/>
</dbReference>
<organism evidence="7 8">
    <name type="scientific">Bailinhaonella thermotolerans</name>
    <dbReference type="NCBI Taxonomy" id="1070861"/>
    <lineage>
        <taxon>Bacteria</taxon>
        <taxon>Bacillati</taxon>
        <taxon>Actinomycetota</taxon>
        <taxon>Actinomycetes</taxon>
        <taxon>Streptosporangiales</taxon>
        <taxon>Streptosporangiaceae</taxon>
        <taxon>Bailinhaonella</taxon>
    </lineage>
</organism>
<name>A0A3A4AKU6_9ACTN</name>
<dbReference type="SUPFAM" id="SSF52540">
    <property type="entry name" value="P-loop containing nucleoside triphosphate hydrolases"/>
    <property type="match status" value="1"/>
</dbReference>
<dbReference type="OrthoDB" id="9787585at2"/>
<evidence type="ECO:0000313" key="7">
    <source>
        <dbReference type="EMBL" id="RJL27137.1"/>
    </source>
</evidence>
<keyword evidence="4 5" id="KW-0067">ATP-binding</keyword>
<feature type="binding site" evidence="5">
    <location>
        <begin position="208"/>
        <end position="215"/>
    </location>
    <ligand>
        <name>ATP</name>
        <dbReference type="ChEBI" id="CHEBI:30616"/>
    </ligand>
</feature>
<evidence type="ECO:0000256" key="5">
    <source>
        <dbReference type="PROSITE-ProRule" id="PRU00560"/>
    </source>
</evidence>
<dbReference type="GO" id="GO:0016787">
    <property type="term" value="F:hydrolase activity"/>
    <property type="evidence" value="ECO:0007669"/>
    <property type="project" value="UniProtKB-UniRule"/>
</dbReference>
<evidence type="ECO:0000256" key="3">
    <source>
        <dbReference type="ARBA" id="ARBA00022806"/>
    </source>
</evidence>
<dbReference type="GO" id="GO:0003677">
    <property type="term" value="F:DNA binding"/>
    <property type="evidence" value="ECO:0007669"/>
    <property type="project" value="InterPro"/>
</dbReference>
<dbReference type="PROSITE" id="PS51198">
    <property type="entry name" value="UVRD_HELICASE_ATP_BIND"/>
    <property type="match status" value="1"/>
</dbReference>
<feature type="domain" description="UvrD-like helicase ATP-binding" evidence="6">
    <location>
        <begin position="187"/>
        <end position="596"/>
    </location>
</feature>
<dbReference type="PANTHER" id="PTHR11070:SF45">
    <property type="entry name" value="DNA 3'-5' HELICASE"/>
    <property type="match status" value="1"/>
</dbReference>
<gene>
    <name evidence="7" type="ORF">D5H75_25350</name>
</gene>
<keyword evidence="3 5" id="KW-0347">Helicase</keyword>
<dbReference type="GO" id="GO:0005829">
    <property type="term" value="C:cytosol"/>
    <property type="evidence" value="ECO:0007669"/>
    <property type="project" value="TreeGrafter"/>
</dbReference>
<evidence type="ECO:0000256" key="4">
    <source>
        <dbReference type="ARBA" id="ARBA00022840"/>
    </source>
</evidence>
<proteinExistence type="predicted"/>
<accession>A0A3A4AKU6</accession>
<protein>
    <submittedName>
        <fullName evidence="7">Helicase</fullName>
    </submittedName>
</protein>
<dbReference type="AlphaFoldDB" id="A0A3A4AKU6"/>
<dbReference type="GO" id="GO:0043138">
    <property type="term" value="F:3'-5' DNA helicase activity"/>
    <property type="evidence" value="ECO:0007669"/>
    <property type="project" value="TreeGrafter"/>
</dbReference>